<protein>
    <recommendedName>
        <fullName evidence="4">DUF3511 domain-containing protein</fullName>
    </recommendedName>
</protein>
<dbReference type="PANTHER" id="PTHR33193">
    <property type="entry name" value="DOMAIN PROTEIN, PUTATIVE (DUF3511)-RELATED"/>
    <property type="match status" value="1"/>
</dbReference>
<evidence type="ECO:0000256" key="1">
    <source>
        <dbReference type="SAM" id="MobiDB-lite"/>
    </source>
</evidence>
<evidence type="ECO:0000313" key="2">
    <source>
        <dbReference type="EMBL" id="PKU61543.1"/>
    </source>
</evidence>
<reference evidence="2 3" key="1">
    <citation type="journal article" date="2016" name="Sci. Rep.">
        <title>The Dendrobium catenatum Lindl. genome sequence provides insights into polysaccharide synthase, floral development and adaptive evolution.</title>
        <authorList>
            <person name="Zhang G.Q."/>
            <person name="Xu Q."/>
            <person name="Bian C."/>
            <person name="Tsai W.C."/>
            <person name="Yeh C.M."/>
            <person name="Liu K.W."/>
            <person name="Yoshida K."/>
            <person name="Zhang L.S."/>
            <person name="Chang S.B."/>
            <person name="Chen F."/>
            <person name="Shi Y."/>
            <person name="Su Y.Y."/>
            <person name="Zhang Y.Q."/>
            <person name="Chen L.J."/>
            <person name="Yin Y."/>
            <person name="Lin M."/>
            <person name="Huang H."/>
            <person name="Deng H."/>
            <person name="Wang Z.W."/>
            <person name="Zhu S.L."/>
            <person name="Zhao X."/>
            <person name="Deng C."/>
            <person name="Niu S.C."/>
            <person name="Huang J."/>
            <person name="Wang M."/>
            <person name="Liu G.H."/>
            <person name="Yang H.J."/>
            <person name="Xiao X.J."/>
            <person name="Hsiao Y.Y."/>
            <person name="Wu W.L."/>
            <person name="Chen Y.Y."/>
            <person name="Mitsuda N."/>
            <person name="Ohme-Takagi M."/>
            <person name="Luo Y.B."/>
            <person name="Van de Peer Y."/>
            <person name="Liu Z.J."/>
        </authorList>
    </citation>
    <scope>NUCLEOTIDE SEQUENCE [LARGE SCALE GENOMIC DNA]</scope>
    <source>
        <tissue evidence="2">The whole plant</tissue>
    </source>
</reference>
<sequence length="109" mass="12651">MEDKRSRSYADAGMQIESYGSWGPPSPSFDPRSYNTSHASSYSQKEMRLKKVKGACSFKGGWFNDPEIQRRKRIAGYKVYSVEGKVKGSLKNSIRWLKDKYYKVVYGWF</sequence>
<gene>
    <name evidence="2" type="ORF">MA16_Dca028813</name>
</gene>
<dbReference type="PANTHER" id="PTHR33193:SF71">
    <property type="entry name" value="OS02G0223700 PROTEIN"/>
    <property type="match status" value="1"/>
</dbReference>
<reference evidence="2 3" key="2">
    <citation type="journal article" date="2017" name="Nature">
        <title>The Apostasia genome and the evolution of orchids.</title>
        <authorList>
            <person name="Zhang G.Q."/>
            <person name="Liu K.W."/>
            <person name="Li Z."/>
            <person name="Lohaus R."/>
            <person name="Hsiao Y.Y."/>
            <person name="Niu S.C."/>
            <person name="Wang J.Y."/>
            <person name="Lin Y.C."/>
            <person name="Xu Q."/>
            <person name="Chen L.J."/>
            <person name="Yoshida K."/>
            <person name="Fujiwara S."/>
            <person name="Wang Z.W."/>
            <person name="Zhang Y.Q."/>
            <person name="Mitsuda N."/>
            <person name="Wang M."/>
            <person name="Liu G.H."/>
            <person name="Pecoraro L."/>
            <person name="Huang H.X."/>
            <person name="Xiao X.J."/>
            <person name="Lin M."/>
            <person name="Wu X.Y."/>
            <person name="Wu W.L."/>
            <person name="Chen Y.Y."/>
            <person name="Chang S.B."/>
            <person name="Sakamoto S."/>
            <person name="Ohme-Takagi M."/>
            <person name="Yagi M."/>
            <person name="Zeng S.J."/>
            <person name="Shen C.Y."/>
            <person name="Yeh C.M."/>
            <person name="Luo Y.B."/>
            <person name="Tsai W.C."/>
            <person name="Van de Peer Y."/>
            <person name="Liu Z.J."/>
        </authorList>
    </citation>
    <scope>NUCLEOTIDE SEQUENCE [LARGE SCALE GENOMIC DNA]</scope>
    <source>
        <tissue evidence="2">The whole plant</tissue>
    </source>
</reference>
<organism evidence="2 3">
    <name type="scientific">Dendrobium catenatum</name>
    <dbReference type="NCBI Taxonomy" id="906689"/>
    <lineage>
        <taxon>Eukaryota</taxon>
        <taxon>Viridiplantae</taxon>
        <taxon>Streptophyta</taxon>
        <taxon>Embryophyta</taxon>
        <taxon>Tracheophyta</taxon>
        <taxon>Spermatophyta</taxon>
        <taxon>Magnoliopsida</taxon>
        <taxon>Liliopsida</taxon>
        <taxon>Asparagales</taxon>
        <taxon>Orchidaceae</taxon>
        <taxon>Epidendroideae</taxon>
        <taxon>Malaxideae</taxon>
        <taxon>Dendrobiinae</taxon>
        <taxon>Dendrobium</taxon>
    </lineage>
</organism>
<accession>A0A2I0VDS7</accession>
<dbReference type="EMBL" id="KZ504656">
    <property type="protein sequence ID" value="PKU61543.1"/>
    <property type="molecule type" value="Genomic_DNA"/>
</dbReference>
<dbReference type="AlphaFoldDB" id="A0A2I0VDS7"/>
<dbReference type="Proteomes" id="UP000233837">
    <property type="component" value="Unassembled WGS sequence"/>
</dbReference>
<name>A0A2I0VDS7_9ASPA</name>
<dbReference type="Pfam" id="PF12023">
    <property type="entry name" value="DUF3511"/>
    <property type="match status" value="1"/>
</dbReference>
<dbReference type="OrthoDB" id="1655903at2759"/>
<dbReference type="InterPro" id="IPR021899">
    <property type="entry name" value="DUF3511"/>
</dbReference>
<evidence type="ECO:0008006" key="4">
    <source>
        <dbReference type="Google" id="ProtNLM"/>
    </source>
</evidence>
<keyword evidence="3" id="KW-1185">Reference proteome</keyword>
<evidence type="ECO:0000313" key="3">
    <source>
        <dbReference type="Proteomes" id="UP000233837"/>
    </source>
</evidence>
<feature type="region of interest" description="Disordered" evidence="1">
    <location>
        <begin position="17"/>
        <end position="37"/>
    </location>
</feature>
<proteinExistence type="predicted"/>